<evidence type="ECO:0000256" key="1">
    <source>
        <dbReference type="ARBA" id="ARBA00003343"/>
    </source>
</evidence>
<sequence>MHAHQSSISFAKWPALERELESHQGRPVNDVQLSKFLSYICRHGAEKKGLTVQEGGYINVDDILELREARKNGYSVSDVQRVVANYPKQRFSLRSKPNDDGKLQICANQGHSLEVKGLDLVPILRPEEAPVVVHGTYRRAWEQIKKQGLSKMSRNHVHFAAGLPGEDGVISGMRSSCQILIYIDMKKALEGGLLFYRSANNVILCSGDENGFISTKYFEKVYDITKGVKLDY</sequence>
<evidence type="ECO:0000256" key="5">
    <source>
        <dbReference type="ARBA" id="ARBA00023027"/>
    </source>
</evidence>
<dbReference type="Proteomes" id="UP000007879">
    <property type="component" value="Unassembled WGS sequence"/>
</dbReference>
<keyword evidence="4" id="KW-0808">Transferase</keyword>
<evidence type="ECO:0000256" key="4">
    <source>
        <dbReference type="ARBA" id="ARBA00022679"/>
    </source>
</evidence>
<dbReference type="AlphaFoldDB" id="A0AAN0IWA6"/>
<evidence type="ECO:0000256" key="3">
    <source>
        <dbReference type="ARBA" id="ARBA00012007"/>
    </source>
</evidence>
<evidence type="ECO:0000256" key="6">
    <source>
        <dbReference type="ARBA" id="ARBA00047949"/>
    </source>
</evidence>
<comment type="similarity">
    <text evidence="2">Belongs to the KptA/TPT1 family.</text>
</comment>
<evidence type="ECO:0000313" key="7">
    <source>
        <dbReference type="EnsemblMetazoa" id="XP_019849059.1"/>
    </source>
</evidence>
<keyword evidence="8" id="KW-1185">Reference proteome</keyword>
<evidence type="ECO:0000256" key="2">
    <source>
        <dbReference type="ARBA" id="ARBA00009836"/>
    </source>
</evidence>
<evidence type="ECO:0000313" key="8">
    <source>
        <dbReference type="Proteomes" id="UP000007879"/>
    </source>
</evidence>
<dbReference type="InterPro" id="IPR002745">
    <property type="entry name" value="Ptrans_KptA/Tpt1"/>
</dbReference>
<dbReference type="EC" id="2.7.1.160" evidence="3"/>
<proteinExistence type="inferred from homology"/>
<dbReference type="Gene3D" id="3.20.170.30">
    <property type="match status" value="1"/>
</dbReference>
<comment type="catalytic activity">
    <reaction evidence="6">
        <text>2'-phospho-[ligated tRNA] + NAD(+) = mature tRNA + ADP-alpha-D-ribose 1'',2''-cyclic phosphate + nicotinamide</text>
        <dbReference type="Rhea" id="RHEA:23324"/>
        <dbReference type="Rhea" id="RHEA-COMP:11106"/>
        <dbReference type="Rhea" id="RHEA-COMP:11107"/>
        <dbReference type="ChEBI" id="CHEBI:17154"/>
        <dbReference type="ChEBI" id="CHEBI:57540"/>
        <dbReference type="ChEBI" id="CHEBI:76596"/>
        <dbReference type="ChEBI" id="CHEBI:82883"/>
        <dbReference type="ChEBI" id="CHEBI:85027"/>
        <dbReference type="EC" id="2.7.1.160"/>
    </reaction>
</comment>
<dbReference type="GeneID" id="100632909"/>
<reference evidence="7" key="2">
    <citation type="submission" date="2024-06" db="UniProtKB">
        <authorList>
            <consortium name="EnsemblMetazoa"/>
        </authorList>
    </citation>
    <scope>IDENTIFICATION</scope>
</reference>
<keyword evidence="5" id="KW-0520">NAD</keyword>
<dbReference type="GO" id="GO:0000215">
    <property type="term" value="F:tRNA 2'-phosphotransferase activity"/>
    <property type="evidence" value="ECO:0007669"/>
    <property type="project" value="UniProtKB-EC"/>
</dbReference>
<reference evidence="8" key="1">
    <citation type="journal article" date="2010" name="Nature">
        <title>The Amphimedon queenslandica genome and the evolution of animal complexity.</title>
        <authorList>
            <person name="Srivastava M."/>
            <person name="Simakov O."/>
            <person name="Chapman J."/>
            <person name="Fahey B."/>
            <person name="Gauthier M.E."/>
            <person name="Mitros T."/>
            <person name="Richards G.S."/>
            <person name="Conaco C."/>
            <person name="Dacre M."/>
            <person name="Hellsten U."/>
            <person name="Larroux C."/>
            <person name="Putnam N.H."/>
            <person name="Stanke M."/>
            <person name="Adamska M."/>
            <person name="Darling A."/>
            <person name="Degnan S.M."/>
            <person name="Oakley T.H."/>
            <person name="Plachetzki D.C."/>
            <person name="Zhai Y."/>
            <person name="Adamski M."/>
            <person name="Calcino A."/>
            <person name="Cummins S.F."/>
            <person name="Goodstein D.M."/>
            <person name="Harris C."/>
            <person name="Jackson D.J."/>
            <person name="Leys S.P."/>
            <person name="Shu S."/>
            <person name="Woodcroft B.J."/>
            <person name="Vervoort M."/>
            <person name="Kosik K.S."/>
            <person name="Manning G."/>
            <person name="Degnan B.M."/>
            <person name="Rokhsar D.S."/>
        </authorList>
    </citation>
    <scope>NUCLEOTIDE SEQUENCE [LARGE SCALE GENOMIC DNA]</scope>
</reference>
<protein>
    <recommendedName>
        <fullName evidence="3">2'-phosphotransferase</fullName>
        <ecNumber evidence="3">2.7.1.160</ecNumber>
    </recommendedName>
</protein>
<dbReference type="SUPFAM" id="SSF56399">
    <property type="entry name" value="ADP-ribosylation"/>
    <property type="match status" value="1"/>
</dbReference>
<dbReference type="PANTHER" id="PTHR12684">
    <property type="entry name" value="PUTATIVE PHOSPHOTRANSFERASE"/>
    <property type="match status" value="1"/>
</dbReference>
<dbReference type="FunFam" id="3.20.170.30:FF:000002">
    <property type="entry name" value="Phosphotransferase, putative"/>
    <property type="match status" value="1"/>
</dbReference>
<dbReference type="Gene3D" id="1.10.10.970">
    <property type="entry name" value="RNA 2'-phosphotransferase, Tpt1/KptA family, N-terminal domain"/>
    <property type="match status" value="1"/>
</dbReference>
<dbReference type="PANTHER" id="PTHR12684:SF2">
    <property type="entry name" value="TRNA 2'-PHOSPHOTRANSFERASE 1"/>
    <property type="match status" value="1"/>
</dbReference>
<dbReference type="InterPro" id="IPR042081">
    <property type="entry name" value="RNA_2'-PTrans_C"/>
</dbReference>
<dbReference type="RefSeq" id="XP_019849059.1">
    <property type="nucleotide sequence ID" value="XM_019993500.1"/>
</dbReference>
<dbReference type="InterPro" id="IPR042080">
    <property type="entry name" value="RNA_2'-PTrans_N"/>
</dbReference>
<dbReference type="GO" id="GO:0006388">
    <property type="term" value="P:tRNA splicing, via endonucleolytic cleavage and ligation"/>
    <property type="evidence" value="ECO:0007669"/>
    <property type="project" value="TreeGrafter"/>
</dbReference>
<name>A0AAN0IWA6_AMPQE</name>
<comment type="function">
    <text evidence="1">Catalyzes the last step of tRNA splicing, the transfer of the splice junction 2'-phosphate from ligated tRNA to NAD to produce ADP-ribose 1''-2'' cyclic phosphate.</text>
</comment>
<dbReference type="Pfam" id="PF01885">
    <property type="entry name" value="PTS_2-RNA"/>
    <property type="match status" value="1"/>
</dbReference>
<dbReference type="EnsemblMetazoa" id="XM_019993500.1">
    <property type="protein sequence ID" value="XP_019849059.1"/>
    <property type="gene ID" value="LOC100632909"/>
</dbReference>
<accession>A0AAN0IWA6</accession>
<organism evidence="7 8">
    <name type="scientific">Amphimedon queenslandica</name>
    <name type="common">Sponge</name>
    <dbReference type="NCBI Taxonomy" id="400682"/>
    <lineage>
        <taxon>Eukaryota</taxon>
        <taxon>Metazoa</taxon>
        <taxon>Porifera</taxon>
        <taxon>Demospongiae</taxon>
        <taxon>Heteroscleromorpha</taxon>
        <taxon>Haplosclerida</taxon>
        <taxon>Niphatidae</taxon>
        <taxon>Amphimedon</taxon>
    </lineage>
</organism>